<dbReference type="InterPro" id="IPR008979">
    <property type="entry name" value="Galactose-bd-like_sf"/>
</dbReference>
<evidence type="ECO:0000313" key="4">
    <source>
        <dbReference type="EMBL" id="QHW29730.1"/>
    </source>
</evidence>
<dbReference type="InterPro" id="IPR006626">
    <property type="entry name" value="PbH1"/>
</dbReference>
<reference evidence="4 5" key="1">
    <citation type="submission" date="2020-02" db="EMBL/GenBank/DDBJ databases">
        <title>Paenibacillus sp. nov., isolated from rhizosphere soil of tomato.</title>
        <authorList>
            <person name="Weon H.-Y."/>
            <person name="Lee S.A."/>
        </authorList>
    </citation>
    <scope>NUCLEOTIDE SEQUENCE [LARGE SCALE GENOMIC DNA]</scope>
    <source>
        <strain evidence="4 5">14171R-81</strain>
    </source>
</reference>
<dbReference type="InterPro" id="IPR011050">
    <property type="entry name" value="Pectin_lyase_fold/virulence"/>
</dbReference>
<accession>A0A6C0NU38</accession>
<name>A0A6C0NU38_9BACL</name>
<evidence type="ECO:0000313" key="5">
    <source>
        <dbReference type="Proteomes" id="UP000479114"/>
    </source>
</evidence>
<protein>
    <submittedName>
        <fullName evidence="4">Carbohydrate-binding protein</fullName>
    </submittedName>
</protein>
<dbReference type="EMBL" id="CP048286">
    <property type="protein sequence ID" value="QHW29730.1"/>
    <property type="molecule type" value="Genomic_DNA"/>
</dbReference>
<dbReference type="Pfam" id="PF22816">
    <property type="entry name" value="CatAgl_D2"/>
    <property type="match status" value="1"/>
</dbReference>
<dbReference type="CDD" id="cd04084">
    <property type="entry name" value="CBM6_xylanase-like"/>
    <property type="match status" value="1"/>
</dbReference>
<feature type="signal peptide" evidence="2">
    <location>
        <begin position="1"/>
        <end position="25"/>
    </location>
</feature>
<dbReference type="GO" id="GO:0030246">
    <property type="term" value="F:carbohydrate binding"/>
    <property type="evidence" value="ECO:0007669"/>
    <property type="project" value="InterPro"/>
</dbReference>
<dbReference type="Gene3D" id="2.60.120.260">
    <property type="entry name" value="Galactose-binding domain-like"/>
    <property type="match status" value="2"/>
</dbReference>
<dbReference type="SUPFAM" id="SSF51126">
    <property type="entry name" value="Pectin lyase-like"/>
    <property type="match status" value="1"/>
</dbReference>
<dbReference type="Proteomes" id="UP000479114">
    <property type="component" value="Chromosome"/>
</dbReference>
<dbReference type="AlphaFoldDB" id="A0A6C0NU38"/>
<evidence type="ECO:0000259" key="3">
    <source>
        <dbReference type="PROSITE" id="PS51175"/>
    </source>
</evidence>
<gene>
    <name evidence="4" type="ORF">GZH47_02000</name>
</gene>
<keyword evidence="1 2" id="KW-0732">Signal</keyword>
<dbReference type="InterPro" id="IPR006584">
    <property type="entry name" value="Cellulose-bd_IV"/>
</dbReference>
<dbReference type="KEGG" id="prz:GZH47_02000"/>
<dbReference type="InterPro" id="IPR012334">
    <property type="entry name" value="Pectin_lyas_fold"/>
</dbReference>
<dbReference type="InterPro" id="IPR033801">
    <property type="entry name" value="CBM6-CBM35-CBM36-like_1"/>
</dbReference>
<feature type="domain" description="CBM6" evidence="3">
    <location>
        <begin position="195"/>
        <end position="320"/>
    </location>
</feature>
<dbReference type="InterPro" id="IPR055149">
    <property type="entry name" value="Agl_cat_D2"/>
</dbReference>
<keyword evidence="5" id="KW-1185">Reference proteome</keyword>
<feature type="chain" id="PRO_5039255923" evidence="2">
    <location>
        <begin position="26"/>
        <end position="826"/>
    </location>
</feature>
<evidence type="ECO:0000256" key="2">
    <source>
        <dbReference type="SAM" id="SignalP"/>
    </source>
</evidence>
<dbReference type="PROSITE" id="PS51175">
    <property type="entry name" value="CBM6"/>
    <property type="match status" value="1"/>
</dbReference>
<dbReference type="InterPro" id="IPR005084">
    <property type="entry name" value="CBM6"/>
</dbReference>
<dbReference type="Pfam" id="PF03422">
    <property type="entry name" value="CBM_6"/>
    <property type="match status" value="1"/>
</dbReference>
<sequence length="826" mass="88504">MFNRKVKKVVYSVMALTLMAGGLLATERKTDAAPIPETVTYSALSSFGASQGIGNWFNMKKTGTVYSYLGTYDATTPAKWKEASGYPYVRDSFFHPETTNDAVKKWVAPQAGNVTITGNVLKVNASSNGVIAKIFKNTTQLWSATVTSAADATPSGVSNIHVEAGDALYFVINANGDMNFDETNWSPVVTMTTAIKIEAESYDSMSGVSAAATTDTGGGQQVGSFDTNDYLVYNNVNLSGGYKTLEARVADTATGGKFEVRLDSLTGPVISTFTVANTDGWNNFETQSWPITGSATGTHNLYVKGVVGAGIANINWFRLTNNNTRGATVPFTTYEAESGTLGGGATTNNDATVKKEASSGKSYVHLDATNESVQWTNVRDANRMIVRYSIPQNSSGTLALYVNGVKRQDLSLTSTFNYDTAPGNSYVRSFDDKDFAIDINAGDTIMLKKDSGNSLAWYGIDLIDLETAAAPIALPANAISVKSSPYNAVGNGVADDTAAIQSAVNAAASLGKNVYFPPGTYNQSDKITVPSGVSVYGAGIWYSHLHSTVTNNVWGGEVGFTLNNNTTISDLRISSVDTQRDSHYGIAILSNAGTGSNNVLQNLWAEHMGCLEGWTDWKNSTIQNVRLYNTYFDGIHWGDDGNSGNVAQNNFMRGLGDDGVAQVNLMNFANVAQNNVAQFNTIIASYWGRGMSDVGGNSLTYRDNYIDSTYLAGMIITTEPVEPTKPSYTISGLKFQRNTINKAGHTGHNHASIQFWLDVNPMQNVRVELNTITNGETEGIHIDNTSYGDSGGRTQFNFNVASGNALSNYTNANSLVVPVLNGNTGF</sequence>
<dbReference type="SMART" id="SM00710">
    <property type="entry name" value="PbH1"/>
    <property type="match status" value="5"/>
</dbReference>
<evidence type="ECO:0000256" key="1">
    <source>
        <dbReference type="ARBA" id="ARBA00022729"/>
    </source>
</evidence>
<dbReference type="RefSeq" id="WP_162638299.1">
    <property type="nucleotide sequence ID" value="NZ_CP048286.1"/>
</dbReference>
<dbReference type="Pfam" id="PF22815">
    <property type="entry name" value="CatAgl_D1"/>
    <property type="match status" value="1"/>
</dbReference>
<organism evidence="4 5">
    <name type="scientific">Paenibacillus rhizovicinus</name>
    <dbReference type="NCBI Taxonomy" id="2704463"/>
    <lineage>
        <taxon>Bacteria</taxon>
        <taxon>Bacillati</taxon>
        <taxon>Bacillota</taxon>
        <taxon>Bacilli</taxon>
        <taxon>Bacillales</taxon>
        <taxon>Paenibacillaceae</taxon>
        <taxon>Paenibacillus</taxon>
    </lineage>
</organism>
<dbReference type="SUPFAM" id="SSF49785">
    <property type="entry name" value="Galactose-binding domain-like"/>
    <property type="match status" value="2"/>
</dbReference>
<proteinExistence type="predicted"/>
<dbReference type="SMART" id="SM00606">
    <property type="entry name" value="CBD_IV"/>
    <property type="match status" value="1"/>
</dbReference>
<dbReference type="Gene3D" id="2.160.20.10">
    <property type="entry name" value="Single-stranded right-handed beta-helix, Pectin lyase-like"/>
    <property type="match status" value="1"/>
</dbReference>